<sequence length="535" mass="59896">MDFLALAINYLILMSLGISLETLFSGFYIADRYFKFSDTGHYAHSEFELDIFDFIIVGAGSAGCVLANRLSARNYKVLLLEAGGNPFPLTLVPGLATKLLRNPNIDYGFMSAPQKHSFQSHKNNSYMIHRGKGLGGSSLLNFNMYMRGSPLDFEEWANMTGDDSWRYENVLKFFKKIENYQGYFPLDDVHGTDGPLHVESPVFFPMRDEWLQAGMEMGLRVKDPNGFQTESVFPVDTSTLRGTRVSTYRAYLHPVLGRRNLKVITYAQAQKIIFNDKNKVVAVSYSHDGKIHQVYIRDGTGPYSSTGSEVGALFSSSLASRTDWPAIYLTYWPYGVSKVFAIDQENLYLTRSGLLTKYMAADIGSDGFIVFIVLAKPKSFGELTLASANPNEHPIIDPNFLSHPDDIKVLLEGIQKSLKMTTQTNAFKKIGARLTNSSFPGCEKFVHLSAEYWDCYARNFCNSMYHPSGTCRMGRSSGDPGAVVDSQLRVLGTTGLRVIDASIMPQFLSHNKYITGTYYTAKLFSPAKYQLLLLE</sequence>
<name>A0A8J2JWT6_9HEXA</name>
<gene>
    <name evidence="7" type="ORF">AFUS01_LOCUS5394</name>
</gene>
<dbReference type="InterPro" id="IPR000172">
    <property type="entry name" value="GMC_OxRdtase_N"/>
</dbReference>
<dbReference type="Proteomes" id="UP000708208">
    <property type="component" value="Unassembled WGS sequence"/>
</dbReference>
<dbReference type="EMBL" id="CAJVCH010034437">
    <property type="protein sequence ID" value="CAG7715050.1"/>
    <property type="molecule type" value="Genomic_DNA"/>
</dbReference>
<dbReference type="GO" id="GO:0016614">
    <property type="term" value="F:oxidoreductase activity, acting on CH-OH group of donors"/>
    <property type="evidence" value="ECO:0007669"/>
    <property type="project" value="InterPro"/>
</dbReference>
<comment type="cofactor">
    <cofactor evidence="1">
        <name>FAD</name>
        <dbReference type="ChEBI" id="CHEBI:57692"/>
    </cofactor>
</comment>
<dbReference type="OrthoDB" id="269227at2759"/>
<keyword evidence="5" id="KW-1133">Transmembrane helix</keyword>
<protein>
    <recommendedName>
        <fullName evidence="6">Glucose-methanol-choline oxidoreductase N-terminal domain-containing protein</fullName>
    </recommendedName>
</protein>
<keyword evidence="2 4" id="KW-0285">Flavoprotein</keyword>
<evidence type="ECO:0000313" key="7">
    <source>
        <dbReference type="EMBL" id="CAG7715050.1"/>
    </source>
</evidence>
<proteinExistence type="inferred from homology"/>
<evidence type="ECO:0000256" key="2">
    <source>
        <dbReference type="ARBA" id="ARBA00022630"/>
    </source>
</evidence>
<dbReference type="PANTHER" id="PTHR11552">
    <property type="entry name" value="GLUCOSE-METHANOL-CHOLINE GMC OXIDOREDUCTASE"/>
    <property type="match status" value="1"/>
</dbReference>
<accession>A0A8J2JWT6</accession>
<keyword evidence="5" id="KW-0812">Transmembrane</keyword>
<dbReference type="Pfam" id="PF00732">
    <property type="entry name" value="GMC_oxred_N"/>
    <property type="match status" value="1"/>
</dbReference>
<dbReference type="Pfam" id="PF05199">
    <property type="entry name" value="GMC_oxred_C"/>
    <property type="match status" value="1"/>
</dbReference>
<comment type="caution">
    <text evidence="7">The sequence shown here is derived from an EMBL/GenBank/DDBJ whole genome shotgun (WGS) entry which is preliminary data.</text>
</comment>
<comment type="similarity">
    <text evidence="4">Belongs to the GMC oxidoreductase family.</text>
</comment>
<keyword evidence="3 4" id="KW-0274">FAD</keyword>
<evidence type="ECO:0000256" key="4">
    <source>
        <dbReference type="RuleBase" id="RU003968"/>
    </source>
</evidence>
<evidence type="ECO:0000256" key="1">
    <source>
        <dbReference type="ARBA" id="ARBA00001974"/>
    </source>
</evidence>
<keyword evidence="5" id="KW-0472">Membrane</keyword>
<evidence type="ECO:0000256" key="3">
    <source>
        <dbReference type="ARBA" id="ARBA00022827"/>
    </source>
</evidence>
<dbReference type="GO" id="GO:0050660">
    <property type="term" value="F:flavin adenine dinucleotide binding"/>
    <property type="evidence" value="ECO:0007669"/>
    <property type="project" value="InterPro"/>
</dbReference>
<reference evidence="7" key="1">
    <citation type="submission" date="2021-06" db="EMBL/GenBank/DDBJ databases">
        <authorList>
            <person name="Hodson N. C."/>
            <person name="Mongue J. A."/>
            <person name="Jaron S. K."/>
        </authorList>
    </citation>
    <scope>NUCLEOTIDE SEQUENCE</scope>
</reference>
<dbReference type="InterPro" id="IPR012132">
    <property type="entry name" value="GMC_OxRdtase"/>
</dbReference>
<evidence type="ECO:0000313" key="8">
    <source>
        <dbReference type="Proteomes" id="UP000708208"/>
    </source>
</evidence>
<evidence type="ECO:0000256" key="5">
    <source>
        <dbReference type="SAM" id="Phobius"/>
    </source>
</evidence>
<evidence type="ECO:0000259" key="6">
    <source>
        <dbReference type="PROSITE" id="PS00623"/>
    </source>
</evidence>
<dbReference type="AlphaFoldDB" id="A0A8J2JWT6"/>
<feature type="domain" description="Glucose-methanol-choline oxidoreductase N-terminal" evidence="6">
    <location>
        <begin position="131"/>
        <end position="154"/>
    </location>
</feature>
<organism evidence="7 8">
    <name type="scientific">Allacma fusca</name>
    <dbReference type="NCBI Taxonomy" id="39272"/>
    <lineage>
        <taxon>Eukaryota</taxon>
        <taxon>Metazoa</taxon>
        <taxon>Ecdysozoa</taxon>
        <taxon>Arthropoda</taxon>
        <taxon>Hexapoda</taxon>
        <taxon>Collembola</taxon>
        <taxon>Symphypleona</taxon>
        <taxon>Sminthuridae</taxon>
        <taxon>Allacma</taxon>
    </lineage>
</organism>
<keyword evidence="8" id="KW-1185">Reference proteome</keyword>
<dbReference type="PANTHER" id="PTHR11552:SF147">
    <property type="entry name" value="CHOLINE DEHYDROGENASE, MITOCHONDRIAL"/>
    <property type="match status" value="1"/>
</dbReference>
<dbReference type="PROSITE" id="PS00623">
    <property type="entry name" value="GMC_OXRED_1"/>
    <property type="match status" value="1"/>
</dbReference>
<dbReference type="InterPro" id="IPR007867">
    <property type="entry name" value="GMC_OxRtase_C"/>
</dbReference>
<dbReference type="PIRSF" id="PIRSF000137">
    <property type="entry name" value="Alcohol_oxidase"/>
    <property type="match status" value="1"/>
</dbReference>
<feature type="transmembrane region" description="Helical" evidence="5">
    <location>
        <begin position="6"/>
        <end position="30"/>
    </location>
</feature>